<protein>
    <submittedName>
        <fullName evidence="2">Uncharacterized protein DUF5017</fullName>
    </submittedName>
</protein>
<accession>A0A327S1L5</accession>
<dbReference type="EMBL" id="QLLQ01000007">
    <property type="protein sequence ID" value="RAJ23010.1"/>
    <property type="molecule type" value="Genomic_DNA"/>
</dbReference>
<dbReference type="Proteomes" id="UP000248987">
    <property type="component" value="Unassembled WGS sequence"/>
</dbReference>
<evidence type="ECO:0000256" key="1">
    <source>
        <dbReference type="SAM" id="SignalP"/>
    </source>
</evidence>
<dbReference type="Gene3D" id="2.60.120.200">
    <property type="match status" value="1"/>
</dbReference>
<reference evidence="2 3" key="1">
    <citation type="submission" date="2018-06" db="EMBL/GenBank/DDBJ databases">
        <title>Genomic Encyclopedia of Archaeal and Bacterial Type Strains, Phase II (KMG-II): from individual species to whole genera.</title>
        <authorList>
            <person name="Goeker M."/>
        </authorList>
    </citation>
    <scope>NUCLEOTIDE SEQUENCE [LARGE SCALE GENOMIC DNA]</scope>
    <source>
        <strain evidence="2 3">DSM 12408</strain>
    </source>
</reference>
<dbReference type="RefSeq" id="WP_111625892.1">
    <property type="nucleotide sequence ID" value="NZ_QLLQ01000007.1"/>
</dbReference>
<comment type="caution">
    <text evidence="2">The sequence shown here is derived from an EMBL/GenBank/DDBJ whole genome shotgun (WGS) entry which is preliminary data.</text>
</comment>
<organism evidence="2 3">
    <name type="scientific">Gelidibacter algens</name>
    <dbReference type="NCBI Taxonomy" id="49280"/>
    <lineage>
        <taxon>Bacteria</taxon>
        <taxon>Pseudomonadati</taxon>
        <taxon>Bacteroidota</taxon>
        <taxon>Flavobacteriia</taxon>
        <taxon>Flavobacteriales</taxon>
        <taxon>Flavobacteriaceae</taxon>
        <taxon>Gelidibacter</taxon>
    </lineage>
</organism>
<keyword evidence="1" id="KW-0732">Signal</keyword>
<evidence type="ECO:0000313" key="3">
    <source>
        <dbReference type="Proteomes" id="UP000248987"/>
    </source>
</evidence>
<feature type="chain" id="PRO_5016392736" evidence="1">
    <location>
        <begin position="21"/>
        <end position="554"/>
    </location>
</feature>
<feature type="signal peptide" evidence="1">
    <location>
        <begin position="1"/>
        <end position="20"/>
    </location>
</feature>
<dbReference type="PROSITE" id="PS51257">
    <property type="entry name" value="PROKAR_LIPOPROTEIN"/>
    <property type="match status" value="1"/>
</dbReference>
<dbReference type="NCBIfam" id="NF038128">
    <property type="entry name" value="choice_anch_J"/>
    <property type="match status" value="1"/>
</dbReference>
<proteinExistence type="predicted"/>
<name>A0A327S1L5_9FLAO</name>
<evidence type="ECO:0000313" key="2">
    <source>
        <dbReference type="EMBL" id="RAJ23010.1"/>
    </source>
</evidence>
<keyword evidence="3" id="KW-1185">Reference proteome</keyword>
<gene>
    <name evidence="2" type="ORF">LX77_02169</name>
</gene>
<sequence>MKKVIYLLVMVVLVFTGCNPLDDINEQVDAIPDAPNVGAFEYTLTADDYAALELNFGSFNSEDQAKELVPSLLTDLYPLYGQGSSVLVNYDLFVGAAEGVSDYTSAQVYQLSNSDYAAAGSDAFGFYPNVDASDKLADVLDAQIATPTEGKVVLAKYKQYTENPVVGLAPIVEYNFAGSLEGWAVTDLLGTDLGWSSQAAYAQGNGYSGGQVANIDWLISPDIDLTGQSNLKFQIKQAINFAKDLSLLKILVSTNYDGDVTTATWSEINLATAPAGNSNDMIASENYDFSAYDGQMINVAFKYESTDADAARWRIESMAIKTLGATGTTVSKGEHLVYTSGNWDIAEDVYYLSSSDYDSMGTGSGQPGRYNNFSSSIAPDAFLPTFLNIKYPYAMEDDVLFVIYDYFSSSSGAQIRGNEYTVVDGVWTAHKSVQSTSLQFGYDSGTWVPDNTIRYTLQGTDYTYIGTNYASVDGFSAAASSAGNYGNFDRRSSNPAFWSDTMLETVFADLLSNVIAPGAANDQKYVIIFDIYNGASGTEQFKFIKTDGAWVRNE</sequence>
<dbReference type="AlphaFoldDB" id="A0A327S1L5"/>